<evidence type="ECO:0000256" key="3">
    <source>
        <dbReference type="ARBA" id="ARBA00022490"/>
    </source>
</evidence>
<comment type="caution">
    <text evidence="13">The sequence shown here is derived from an EMBL/GenBank/DDBJ whole genome shotgun (WGS) entry which is preliminary data.</text>
</comment>
<evidence type="ECO:0000313" key="14">
    <source>
        <dbReference type="Proteomes" id="UP001081283"/>
    </source>
</evidence>
<comment type="similarity">
    <text evidence="11">Belongs to the MnmG family. TrmFO subfamily.</text>
</comment>
<evidence type="ECO:0000256" key="4">
    <source>
        <dbReference type="ARBA" id="ARBA00022603"/>
    </source>
</evidence>
<organism evidence="13 14">
    <name type="scientific">Hoeflea ulvae</name>
    <dbReference type="NCBI Taxonomy" id="2983764"/>
    <lineage>
        <taxon>Bacteria</taxon>
        <taxon>Pseudomonadati</taxon>
        <taxon>Pseudomonadota</taxon>
        <taxon>Alphaproteobacteria</taxon>
        <taxon>Hyphomicrobiales</taxon>
        <taxon>Rhizobiaceae</taxon>
        <taxon>Hoeflea</taxon>
    </lineage>
</organism>
<comment type="catalytic activity">
    <reaction evidence="11">
        <text>uridine(54) in tRNA + (6R)-5,10-methylene-5,6,7,8-tetrahydrofolate + NADPH + H(+) = 5-methyluridine(54) in tRNA + (6S)-5,6,7,8-tetrahydrofolate + NADP(+)</text>
        <dbReference type="Rhea" id="RHEA:62372"/>
        <dbReference type="Rhea" id="RHEA-COMP:10167"/>
        <dbReference type="Rhea" id="RHEA-COMP:10193"/>
        <dbReference type="ChEBI" id="CHEBI:15378"/>
        <dbReference type="ChEBI" id="CHEBI:15636"/>
        <dbReference type="ChEBI" id="CHEBI:57453"/>
        <dbReference type="ChEBI" id="CHEBI:57783"/>
        <dbReference type="ChEBI" id="CHEBI:58349"/>
        <dbReference type="ChEBI" id="CHEBI:65315"/>
        <dbReference type="ChEBI" id="CHEBI:74447"/>
        <dbReference type="EC" id="2.1.1.74"/>
    </reaction>
</comment>
<protein>
    <recommendedName>
        <fullName evidence="11">Methylenetetrahydrofolate--tRNA-(uracil-5-)-methyltransferase TrmFO</fullName>
        <ecNumber evidence="11">2.1.1.74</ecNumber>
    </recommendedName>
    <alternativeName>
        <fullName evidence="11">Folate-dependent tRNA (uracil-5-)-methyltransferase</fullName>
    </alternativeName>
    <alternativeName>
        <fullName evidence="11">Folate-dependent tRNA(M-5-U54)-methyltransferase</fullName>
    </alternativeName>
</protein>
<dbReference type="SUPFAM" id="SSF51905">
    <property type="entry name" value="FAD/NAD(P)-binding domain"/>
    <property type="match status" value="1"/>
</dbReference>
<keyword evidence="5 11" id="KW-0285">Flavoprotein</keyword>
<keyword evidence="14" id="KW-1185">Reference proteome</keyword>
<dbReference type="NCBIfam" id="NF003739">
    <property type="entry name" value="PRK05335.1"/>
    <property type="match status" value="1"/>
</dbReference>
<keyword evidence="8 11" id="KW-0274">FAD</keyword>
<dbReference type="InterPro" id="IPR020595">
    <property type="entry name" value="MnmG-rel_CS"/>
</dbReference>
<proteinExistence type="inferred from homology"/>
<evidence type="ECO:0000256" key="8">
    <source>
        <dbReference type="ARBA" id="ARBA00022827"/>
    </source>
</evidence>
<evidence type="ECO:0000256" key="6">
    <source>
        <dbReference type="ARBA" id="ARBA00022679"/>
    </source>
</evidence>
<comment type="function">
    <text evidence="2">NAD-binding protein involved in the addition of a carboxymethylaminomethyl (cmnm) group at the wobble position (U34) of certain tRNAs, forming tRNA-cmnm(5)s(2)U34.</text>
</comment>
<keyword evidence="3 11" id="KW-0963">Cytoplasm</keyword>
<dbReference type="RefSeq" id="WP_267613097.1">
    <property type="nucleotide sequence ID" value="NZ_JAOVZQ010000001.1"/>
</dbReference>
<evidence type="ECO:0000256" key="10">
    <source>
        <dbReference type="ARBA" id="ARBA00023027"/>
    </source>
</evidence>
<keyword evidence="7 11" id="KW-0819">tRNA processing</keyword>
<dbReference type="InterPro" id="IPR036188">
    <property type="entry name" value="FAD/NAD-bd_sf"/>
</dbReference>
<dbReference type="HAMAP" id="MF_01037">
    <property type="entry name" value="TrmFO"/>
    <property type="match status" value="1"/>
</dbReference>
<dbReference type="EMBL" id="JAOVZQ010000001">
    <property type="protein sequence ID" value="MCY0095204.1"/>
    <property type="molecule type" value="Genomic_DNA"/>
</dbReference>
<keyword evidence="9 11" id="KW-0521">NADP</keyword>
<dbReference type="Pfam" id="PF01134">
    <property type="entry name" value="GIDA"/>
    <property type="match status" value="1"/>
</dbReference>
<evidence type="ECO:0000313" key="13">
    <source>
        <dbReference type="EMBL" id="MCY0095204.1"/>
    </source>
</evidence>
<evidence type="ECO:0000256" key="1">
    <source>
        <dbReference type="ARBA" id="ARBA00001974"/>
    </source>
</evidence>
<dbReference type="NCBIfam" id="TIGR00137">
    <property type="entry name" value="gid_trmFO"/>
    <property type="match status" value="1"/>
</dbReference>
<name>A0ABT3YHD4_9HYPH</name>
<dbReference type="PANTHER" id="PTHR11806:SF2">
    <property type="entry name" value="METHYLENETETRAHYDROFOLATE--TRNA-(URACIL-5-)-METHYLTRANSFERASE TRMFO"/>
    <property type="match status" value="1"/>
</dbReference>
<comment type="function">
    <text evidence="11">Catalyzes the folate-dependent formation of 5-methyl-uridine at position 54 (M-5-U54) in all tRNAs.</text>
</comment>
<dbReference type="InterPro" id="IPR040131">
    <property type="entry name" value="MnmG_N"/>
</dbReference>
<evidence type="ECO:0000256" key="2">
    <source>
        <dbReference type="ARBA" id="ARBA00003717"/>
    </source>
</evidence>
<keyword evidence="4 11" id="KW-0489">Methyltransferase</keyword>
<sequence length="478" mass="50974">MTKTSSSRSPIHVIGGGLAGSEAAWQIARRGLPVILHEMRPVRGTEAHKTDSLAELVCSNSFRSDDAENNAVGVIHAEMRLAGSLIMACADRNQVPAGGALAVDREGFAQAVTDAIEAEPLITIAREEVTGLPPADWGQTIIATGPLTAPGLAEAISAETGQDALAFFDAIAPIIHTDSIDMSVCWFQSRYDKVGPGGTGKDYINCPMDKDQYDAFIDALIAGDTTGFKEWEGTPYFDGCLPIEIMAERGRETLRYGPMKPMGLTNAHQPDVKAYAVVQLRQDNALGTLYNMVGFQTKLKYGAQGDIIRMIPGLQNAEFARLGGLHRNTYLNSPLLLDGKLQLKSRPGLRFAGQITGCEGYVESAAMGLLAGRFAAAEVLGEELAPPPVTSAFGALLNHITGGHILSDDEPGKRSFQPMNVNFGLFPPLDPGAIVKPEGGGRFRGKDKAKAKKQAMARRALADFGEWLDPAAAQDAAE</sequence>
<accession>A0ABT3YHD4</accession>
<gene>
    <name evidence="11 13" type="primary">trmFO</name>
    <name evidence="13" type="ORF">OEG82_14400</name>
</gene>
<comment type="cofactor">
    <cofactor evidence="1 11">
        <name>FAD</name>
        <dbReference type="ChEBI" id="CHEBI:57692"/>
    </cofactor>
</comment>
<feature type="domain" description="MnmG N-terminal" evidence="12">
    <location>
        <begin position="11"/>
        <end position="382"/>
    </location>
</feature>
<evidence type="ECO:0000256" key="11">
    <source>
        <dbReference type="HAMAP-Rule" id="MF_01037"/>
    </source>
</evidence>
<dbReference type="InterPro" id="IPR004417">
    <property type="entry name" value="TrmFO"/>
</dbReference>
<dbReference type="Proteomes" id="UP001081283">
    <property type="component" value="Unassembled WGS sequence"/>
</dbReference>
<keyword evidence="6 11" id="KW-0808">Transferase</keyword>
<dbReference type="EC" id="2.1.1.74" evidence="11"/>
<keyword evidence="10 11" id="KW-0520">NAD</keyword>
<evidence type="ECO:0000259" key="12">
    <source>
        <dbReference type="Pfam" id="PF01134"/>
    </source>
</evidence>
<feature type="binding site" evidence="11">
    <location>
        <begin position="15"/>
        <end position="20"/>
    </location>
    <ligand>
        <name>FAD</name>
        <dbReference type="ChEBI" id="CHEBI:57692"/>
    </ligand>
</feature>
<comment type="catalytic activity">
    <reaction evidence="11">
        <text>uridine(54) in tRNA + (6R)-5,10-methylene-5,6,7,8-tetrahydrofolate + NADH + H(+) = 5-methyluridine(54) in tRNA + (6S)-5,6,7,8-tetrahydrofolate + NAD(+)</text>
        <dbReference type="Rhea" id="RHEA:16873"/>
        <dbReference type="Rhea" id="RHEA-COMP:10167"/>
        <dbReference type="Rhea" id="RHEA-COMP:10193"/>
        <dbReference type="ChEBI" id="CHEBI:15378"/>
        <dbReference type="ChEBI" id="CHEBI:15636"/>
        <dbReference type="ChEBI" id="CHEBI:57453"/>
        <dbReference type="ChEBI" id="CHEBI:57540"/>
        <dbReference type="ChEBI" id="CHEBI:57945"/>
        <dbReference type="ChEBI" id="CHEBI:65315"/>
        <dbReference type="ChEBI" id="CHEBI:74447"/>
        <dbReference type="EC" id="2.1.1.74"/>
    </reaction>
</comment>
<evidence type="ECO:0000256" key="5">
    <source>
        <dbReference type="ARBA" id="ARBA00022630"/>
    </source>
</evidence>
<dbReference type="PANTHER" id="PTHR11806">
    <property type="entry name" value="GLUCOSE INHIBITED DIVISION PROTEIN A"/>
    <property type="match status" value="1"/>
</dbReference>
<dbReference type="PROSITE" id="PS01281">
    <property type="entry name" value="GIDA_2"/>
    <property type="match status" value="1"/>
</dbReference>
<evidence type="ECO:0000256" key="7">
    <source>
        <dbReference type="ARBA" id="ARBA00022694"/>
    </source>
</evidence>
<reference evidence="13" key="1">
    <citation type="submission" date="2022-10" db="EMBL/GenBank/DDBJ databases">
        <title>Hoeflea sp. J2-29, isolated from marine algae.</title>
        <authorList>
            <person name="Kristyanto S."/>
            <person name="Kim J.M."/>
            <person name="Jeon C.O."/>
        </authorList>
    </citation>
    <scope>NUCLEOTIDE SEQUENCE</scope>
    <source>
        <strain evidence="13">J2-29</strain>
    </source>
</reference>
<dbReference type="Gene3D" id="3.50.50.60">
    <property type="entry name" value="FAD/NAD(P)-binding domain"/>
    <property type="match status" value="2"/>
</dbReference>
<dbReference type="InterPro" id="IPR002218">
    <property type="entry name" value="MnmG-rel"/>
</dbReference>
<comment type="subcellular location">
    <subcellularLocation>
        <location evidence="11">Cytoplasm</location>
    </subcellularLocation>
</comment>
<evidence type="ECO:0000256" key="9">
    <source>
        <dbReference type="ARBA" id="ARBA00022857"/>
    </source>
</evidence>